<evidence type="ECO:0000256" key="5">
    <source>
        <dbReference type="ARBA" id="ARBA00022989"/>
    </source>
</evidence>
<reference evidence="8 9" key="1">
    <citation type="journal article" date="2012" name="ISME J.">
        <title>Genomic insights to SAR86, an abundant and uncultivated marine bacterial lineage.</title>
        <authorList>
            <person name="Dupont C.L."/>
            <person name="Rusch D.B."/>
            <person name="Yooseph S."/>
            <person name="Lombardo M.J."/>
            <person name="Richter R.A."/>
            <person name="Valas R."/>
            <person name="Novotny M."/>
            <person name="Yee-Greenbaum J."/>
            <person name="Selengut J.D."/>
            <person name="Haft D.H."/>
            <person name="Halpern A.L."/>
            <person name="Lasken R.S."/>
            <person name="Nealson K."/>
            <person name="Friedman R."/>
            <person name="Venter J.C."/>
        </authorList>
    </citation>
    <scope>NUCLEOTIDE SEQUENCE [LARGE SCALE GENOMIC DNA]</scope>
</reference>
<evidence type="ECO:0000313" key="8">
    <source>
        <dbReference type="EMBL" id="EJP72414.1"/>
    </source>
</evidence>
<organism evidence="8 9">
    <name type="scientific">SAR86 cluster bacterium SAR86B</name>
    <dbReference type="NCBI Taxonomy" id="1123867"/>
    <lineage>
        <taxon>Bacteria</taxon>
        <taxon>Pseudomonadati</taxon>
        <taxon>Pseudomonadota</taxon>
        <taxon>Gammaproteobacteria</taxon>
        <taxon>SAR86 cluster</taxon>
    </lineage>
</organism>
<evidence type="ECO:0000256" key="1">
    <source>
        <dbReference type="ARBA" id="ARBA00004651"/>
    </source>
</evidence>
<feature type="transmembrane region" description="Helical" evidence="7">
    <location>
        <begin position="110"/>
        <end position="134"/>
    </location>
</feature>
<dbReference type="NCBIfam" id="TIGR00427">
    <property type="entry name" value="NAAT family transporter"/>
    <property type="match status" value="1"/>
</dbReference>
<keyword evidence="5 7" id="KW-1133">Transmembrane helix</keyword>
<feature type="transmembrane region" description="Helical" evidence="7">
    <location>
        <begin position="185"/>
        <end position="203"/>
    </location>
</feature>
<keyword evidence="6 7" id="KW-0472">Membrane</keyword>
<comment type="subcellular location">
    <subcellularLocation>
        <location evidence="1 7">Cell membrane</location>
        <topology evidence="1 7">Multi-pass membrane protein</topology>
    </subcellularLocation>
</comment>
<dbReference type="Proteomes" id="UP000010116">
    <property type="component" value="Unassembled WGS sequence"/>
</dbReference>
<protein>
    <recommendedName>
        <fullName evidence="7">UPF0056 membrane protein</fullName>
    </recommendedName>
</protein>
<dbReference type="EMBL" id="JH611193">
    <property type="protein sequence ID" value="EJP72414.1"/>
    <property type="molecule type" value="Genomic_DNA"/>
</dbReference>
<gene>
    <name evidence="8" type="ORF">NT02SARS_1280</name>
</gene>
<dbReference type="PANTHER" id="PTHR33508">
    <property type="entry name" value="UPF0056 MEMBRANE PROTEIN YHCE"/>
    <property type="match status" value="1"/>
</dbReference>
<accession>J4KSB5</accession>
<proteinExistence type="inferred from homology"/>
<evidence type="ECO:0000256" key="4">
    <source>
        <dbReference type="ARBA" id="ARBA00022692"/>
    </source>
</evidence>
<name>J4KSB5_9GAMM</name>
<dbReference type="GO" id="GO:0005886">
    <property type="term" value="C:plasma membrane"/>
    <property type="evidence" value="ECO:0007669"/>
    <property type="project" value="UniProtKB-SubCell"/>
</dbReference>
<sequence length="209" mass="22827">MFNSILENTILLFVAVDPIALVPIFASLTRSLSKEVVRKIYTQASIIAFIIISLFWLFGSAILEVMGISMSSFKIIGGLFLIAIAFQMVFEQRNDRKQNTAETALEDDSIQSVAIFPLSIPLIAGPGALTAALLMAEDRIPEPLPLLINFLPIVIVILFSFVAMWLSSQLSRKIGPTVITVVEKIFGILLGALAIEFVVAGINESFKLV</sequence>
<evidence type="ECO:0000256" key="6">
    <source>
        <dbReference type="ARBA" id="ARBA00023136"/>
    </source>
</evidence>
<evidence type="ECO:0000256" key="2">
    <source>
        <dbReference type="ARBA" id="ARBA00009784"/>
    </source>
</evidence>
<evidence type="ECO:0000313" key="9">
    <source>
        <dbReference type="Proteomes" id="UP000010116"/>
    </source>
</evidence>
<dbReference type="InterPro" id="IPR002771">
    <property type="entry name" value="Multi_antbiot-R_MarC"/>
</dbReference>
<dbReference type="HOGENOM" id="CLU_079909_1_0_6"/>
<comment type="similarity">
    <text evidence="2 7">Belongs to the UPF0056 (MarC) family.</text>
</comment>
<feature type="transmembrane region" description="Helical" evidence="7">
    <location>
        <begin position="146"/>
        <end position="165"/>
    </location>
</feature>
<keyword evidence="3" id="KW-1003">Cell membrane</keyword>
<feature type="transmembrane region" description="Helical" evidence="7">
    <location>
        <begin position="9"/>
        <end position="28"/>
    </location>
</feature>
<dbReference type="AlphaFoldDB" id="J4KSB5"/>
<feature type="transmembrane region" description="Helical" evidence="7">
    <location>
        <begin position="40"/>
        <end position="59"/>
    </location>
</feature>
<dbReference type="Pfam" id="PF01914">
    <property type="entry name" value="MarC"/>
    <property type="match status" value="1"/>
</dbReference>
<evidence type="ECO:0000256" key="3">
    <source>
        <dbReference type="ARBA" id="ARBA00022475"/>
    </source>
</evidence>
<keyword evidence="4 7" id="KW-0812">Transmembrane</keyword>
<evidence type="ECO:0000256" key="7">
    <source>
        <dbReference type="RuleBase" id="RU362048"/>
    </source>
</evidence>
<dbReference type="PANTHER" id="PTHR33508:SF1">
    <property type="entry name" value="UPF0056 MEMBRANE PROTEIN YHCE"/>
    <property type="match status" value="1"/>
</dbReference>
<feature type="transmembrane region" description="Helical" evidence="7">
    <location>
        <begin position="71"/>
        <end position="90"/>
    </location>
</feature>